<keyword evidence="3" id="KW-0238">DNA-binding</keyword>
<dbReference type="SUPFAM" id="SSF53850">
    <property type="entry name" value="Periplasmic binding protein-like II"/>
    <property type="match status" value="1"/>
</dbReference>
<dbReference type="GO" id="GO:0003700">
    <property type="term" value="F:DNA-binding transcription factor activity"/>
    <property type="evidence" value="ECO:0007669"/>
    <property type="project" value="InterPro"/>
</dbReference>
<evidence type="ECO:0000313" key="7">
    <source>
        <dbReference type="Proteomes" id="UP001164748"/>
    </source>
</evidence>
<dbReference type="PRINTS" id="PR00039">
    <property type="entry name" value="HTHLYSR"/>
</dbReference>
<dbReference type="InterPro" id="IPR036388">
    <property type="entry name" value="WH-like_DNA-bd_sf"/>
</dbReference>
<dbReference type="InterPro" id="IPR058163">
    <property type="entry name" value="LysR-type_TF_proteobact-type"/>
</dbReference>
<dbReference type="InterPro" id="IPR036390">
    <property type="entry name" value="WH_DNA-bd_sf"/>
</dbReference>
<evidence type="ECO:0000256" key="2">
    <source>
        <dbReference type="ARBA" id="ARBA00023015"/>
    </source>
</evidence>
<dbReference type="AlphaFoldDB" id="A0AA47KNH4"/>
<dbReference type="PANTHER" id="PTHR30537:SF14">
    <property type="entry name" value="TRANSCRIPTIONAL REGULATOR LYSR FAMILY"/>
    <property type="match status" value="1"/>
</dbReference>
<gene>
    <name evidence="6" type="ORF">N8M53_15505</name>
</gene>
<dbReference type="InterPro" id="IPR005119">
    <property type="entry name" value="LysR_subst-bd"/>
</dbReference>
<name>A0AA47KNH4_9GAMM</name>
<comment type="similarity">
    <text evidence="1">Belongs to the LysR transcriptional regulatory family.</text>
</comment>
<evidence type="ECO:0000313" key="6">
    <source>
        <dbReference type="EMBL" id="WBA10210.1"/>
    </source>
</evidence>
<evidence type="ECO:0000256" key="1">
    <source>
        <dbReference type="ARBA" id="ARBA00009437"/>
    </source>
</evidence>
<dbReference type="GO" id="GO:0006351">
    <property type="term" value="P:DNA-templated transcription"/>
    <property type="evidence" value="ECO:0007669"/>
    <property type="project" value="TreeGrafter"/>
</dbReference>
<dbReference type="PROSITE" id="PS50931">
    <property type="entry name" value="HTH_LYSR"/>
    <property type="match status" value="1"/>
</dbReference>
<accession>A0AA47KNH4</accession>
<protein>
    <submittedName>
        <fullName evidence="6">LysR family transcriptional regulator</fullName>
    </submittedName>
</protein>
<dbReference type="GO" id="GO:0043565">
    <property type="term" value="F:sequence-specific DNA binding"/>
    <property type="evidence" value="ECO:0007669"/>
    <property type="project" value="TreeGrafter"/>
</dbReference>
<dbReference type="RefSeq" id="WP_269580244.1">
    <property type="nucleotide sequence ID" value="NZ_CP114589.1"/>
</dbReference>
<evidence type="ECO:0000259" key="5">
    <source>
        <dbReference type="PROSITE" id="PS50931"/>
    </source>
</evidence>
<evidence type="ECO:0000256" key="3">
    <source>
        <dbReference type="ARBA" id="ARBA00023125"/>
    </source>
</evidence>
<dbReference type="SUPFAM" id="SSF46785">
    <property type="entry name" value="Winged helix' DNA-binding domain"/>
    <property type="match status" value="1"/>
</dbReference>
<proteinExistence type="inferred from homology"/>
<dbReference type="Pfam" id="PF03466">
    <property type="entry name" value="LysR_substrate"/>
    <property type="match status" value="1"/>
</dbReference>
<dbReference type="EMBL" id="CP114589">
    <property type="protein sequence ID" value="WBA10210.1"/>
    <property type="molecule type" value="Genomic_DNA"/>
</dbReference>
<dbReference type="PANTHER" id="PTHR30537">
    <property type="entry name" value="HTH-TYPE TRANSCRIPTIONAL REGULATOR"/>
    <property type="match status" value="1"/>
</dbReference>
<dbReference type="Pfam" id="PF00126">
    <property type="entry name" value="HTH_1"/>
    <property type="match status" value="1"/>
</dbReference>
<dbReference type="FunFam" id="3.40.190.290:FF:000001">
    <property type="entry name" value="Transcriptional regulator, LysR family"/>
    <property type="match status" value="1"/>
</dbReference>
<keyword evidence="2" id="KW-0805">Transcription regulation</keyword>
<evidence type="ECO:0000256" key="4">
    <source>
        <dbReference type="ARBA" id="ARBA00023163"/>
    </source>
</evidence>
<geneLocation type="plasmid" evidence="6 7">
    <name>unnamed</name>
</geneLocation>
<dbReference type="Proteomes" id="UP001164748">
    <property type="component" value="Plasmid unnamed"/>
</dbReference>
<dbReference type="Gene3D" id="1.10.10.10">
    <property type="entry name" value="Winged helix-like DNA-binding domain superfamily/Winged helix DNA-binding domain"/>
    <property type="match status" value="1"/>
</dbReference>
<organism evidence="6 7">
    <name type="scientific">Salinivibrio kushneri</name>
    <dbReference type="NCBI Taxonomy" id="1908198"/>
    <lineage>
        <taxon>Bacteria</taxon>
        <taxon>Pseudomonadati</taxon>
        <taxon>Pseudomonadota</taxon>
        <taxon>Gammaproteobacteria</taxon>
        <taxon>Vibrionales</taxon>
        <taxon>Vibrionaceae</taxon>
        <taxon>Salinivibrio</taxon>
    </lineage>
</organism>
<reference evidence="6" key="1">
    <citation type="submission" date="2022-09" db="EMBL/GenBank/DDBJ databases">
        <authorList>
            <person name="Li Z.-J."/>
        </authorList>
    </citation>
    <scope>NUCLEOTIDE SEQUENCE</scope>
    <source>
        <strain evidence="6">TGB11</strain>
        <plasmid evidence="6">unnamed</plasmid>
    </source>
</reference>
<sequence>MLEYLQQIVVLAAVAQEQHFTRAAERLGISKSQVSKQVRYLEDRLGVQLVQRNTRSVSLTEVGSRYAEYGSQLIATLDEAEAMVAGYRNEVTGKLKIGVAQSFGNTLMTRHFAKFRQAYPDLNLNINLFDHRPNLVEEGYDCWVAIHEHPPEGMVARKLADCQFKLVAAPSYLEARGTPQQLSELRHHDCITYQSRERRYDKWPFVKGGTEQVVHVSGQYTINNAPAVLEAVKAGLGIAYLATYLINEEIEKGELVELLPEWQPCLELPIYIVYPRRKHLAPKVREFVDFMLQEVGDPPIWDRHHE</sequence>
<keyword evidence="4" id="KW-0804">Transcription</keyword>
<dbReference type="Gene3D" id="3.40.190.290">
    <property type="match status" value="1"/>
</dbReference>
<dbReference type="FunFam" id="1.10.10.10:FF:000001">
    <property type="entry name" value="LysR family transcriptional regulator"/>
    <property type="match status" value="1"/>
</dbReference>
<keyword evidence="6" id="KW-0614">Plasmid</keyword>
<dbReference type="InterPro" id="IPR000847">
    <property type="entry name" value="LysR_HTH_N"/>
</dbReference>
<feature type="domain" description="HTH lysR-type" evidence="5">
    <location>
        <begin position="1"/>
        <end position="60"/>
    </location>
</feature>
<dbReference type="CDD" id="cd08422">
    <property type="entry name" value="PBP2_CrgA_like"/>
    <property type="match status" value="1"/>
</dbReference>